<comment type="caution">
    <text evidence="3">The sequence shown here is derived from an EMBL/GenBank/DDBJ whole genome shotgun (WGS) entry which is preliminary data.</text>
</comment>
<dbReference type="AlphaFoldDB" id="A0A6A1R2N7"/>
<gene>
    <name evidence="3" type="ORF">F7P80_10210</name>
</gene>
<evidence type="ECO:0000256" key="1">
    <source>
        <dbReference type="SAM" id="MobiDB-lite"/>
    </source>
</evidence>
<proteinExistence type="predicted"/>
<sequence length="223" mass="25796">MKLATHLRLAMVLSAACCTPLWAQPPSDSNIYTCIDASGVRITSDRLIPQCQDREQRVLGPSGVVRQRIGPAMTEAEMAQHLEVRRQQQLAQQREKEKRKEQQRRDQVLLARYPDRAAHDAQRRQGMQQLEALLAMSRQRLEELQQQERELQQELEFYAKDASKTPARLTARLQDVQRDIAAQQAQIAAYETDQRRIHARFDEELQRLEMLWRQRAAASAGSE</sequence>
<dbReference type="RefSeq" id="WP_303230151.1">
    <property type="nucleotide sequence ID" value="NZ_CAUHBH010000076.1"/>
</dbReference>
<keyword evidence="2" id="KW-0732">Signal</keyword>
<name>A0A6A1R2N7_9BURK</name>
<protein>
    <submittedName>
        <fullName evidence="3">DUF4124 domain-containing protein</fullName>
    </submittedName>
</protein>
<reference evidence="3" key="1">
    <citation type="submission" date="2019-09" db="EMBL/GenBank/DDBJ databases">
        <title>Draft genome sequences of 48 bacterial type strains from the CCUG.</title>
        <authorList>
            <person name="Tunovic T."/>
            <person name="Pineiro-Iglesias B."/>
            <person name="Unosson C."/>
            <person name="Inganas E."/>
            <person name="Ohlen M."/>
            <person name="Cardew S."/>
            <person name="Jensie-Markopoulos S."/>
            <person name="Salva-Serra F."/>
            <person name="Jaen-Luchoro D."/>
            <person name="Karlsson R."/>
            <person name="Svensson-Stadler L."/>
            <person name="Chun J."/>
            <person name="Moore E."/>
        </authorList>
    </citation>
    <scope>NUCLEOTIDE SEQUENCE</scope>
    <source>
        <strain evidence="3">CCUG 15333</strain>
    </source>
</reference>
<accession>A0A6A1R2N7</accession>
<evidence type="ECO:0000313" key="3">
    <source>
        <dbReference type="EMBL" id="KAB0586726.1"/>
    </source>
</evidence>
<feature type="region of interest" description="Disordered" evidence="1">
    <location>
        <begin position="89"/>
        <end position="108"/>
    </location>
</feature>
<feature type="signal peptide" evidence="2">
    <location>
        <begin position="1"/>
        <end position="23"/>
    </location>
</feature>
<dbReference type="EMBL" id="VZOT01000005">
    <property type="protein sequence ID" value="KAB0586726.1"/>
    <property type="molecule type" value="Genomic_DNA"/>
</dbReference>
<evidence type="ECO:0000256" key="2">
    <source>
        <dbReference type="SAM" id="SignalP"/>
    </source>
</evidence>
<organism evidence="3">
    <name type="scientific">Comamonas kerstersii</name>
    <dbReference type="NCBI Taxonomy" id="225992"/>
    <lineage>
        <taxon>Bacteria</taxon>
        <taxon>Pseudomonadati</taxon>
        <taxon>Pseudomonadota</taxon>
        <taxon>Betaproteobacteria</taxon>
        <taxon>Burkholderiales</taxon>
        <taxon>Comamonadaceae</taxon>
        <taxon>Comamonas</taxon>
    </lineage>
</organism>
<feature type="chain" id="PRO_5025605863" evidence="2">
    <location>
        <begin position="24"/>
        <end position="223"/>
    </location>
</feature>
<feature type="compositionally biased region" description="Basic and acidic residues" evidence="1">
    <location>
        <begin position="93"/>
        <end position="108"/>
    </location>
</feature>